<feature type="binding site" evidence="15">
    <location>
        <position position="80"/>
    </location>
    <ligand>
        <name>Mg(2+)</name>
        <dbReference type="ChEBI" id="CHEBI:18420"/>
    </ligand>
</feature>
<keyword evidence="5 15" id="KW-0479">Metal-binding</keyword>
<evidence type="ECO:0000256" key="1">
    <source>
        <dbReference type="ARBA" id="ARBA00001946"/>
    </source>
</evidence>
<keyword evidence="10 15" id="KW-0100">Branched-chain amino acid biosynthesis</keyword>
<comment type="subunit">
    <text evidence="15">Homodimer.</text>
</comment>
<evidence type="ECO:0000256" key="8">
    <source>
        <dbReference type="ARBA" id="ARBA00023014"/>
    </source>
</evidence>
<keyword evidence="4 15" id="KW-0001">2Fe-2S</keyword>
<feature type="binding site" evidence="15">
    <location>
        <position position="122"/>
    </location>
    <ligand>
        <name>Mg(2+)</name>
        <dbReference type="ChEBI" id="CHEBI:18420"/>
    </ligand>
</feature>
<evidence type="ECO:0000313" key="19">
    <source>
        <dbReference type="Proteomes" id="UP000183245"/>
    </source>
</evidence>
<dbReference type="HAMAP" id="MF_00012">
    <property type="entry name" value="IlvD"/>
    <property type="match status" value="1"/>
</dbReference>
<dbReference type="InterPro" id="IPR056740">
    <property type="entry name" value="ILV_EDD_C"/>
</dbReference>
<dbReference type="Pfam" id="PF24877">
    <property type="entry name" value="ILV_EDD_C"/>
    <property type="match status" value="1"/>
</dbReference>
<comment type="pathway">
    <text evidence="12 15">Amino-acid biosynthesis; L-valine biosynthesis; L-valine from pyruvate: step 3/4.</text>
</comment>
<organism evidence="18 19">
    <name type="scientific">Candidatus Wirthbacteria bacterium CG2_30_54_11</name>
    <dbReference type="NCBI Taxonomy" id="1817892"/>
    <lineage>
        <taxon>Bacteria</taxon>
        <taxon>Candidatus Wirthbacteria</taxon>
    </lineage>
</organism>
<evidence type="ECO:0000259" key="17">
    <source>
        <dbReference type="Pfam" id="PF24877"/>
    </source>
</evidence>
<protein>
    <recommendedName>
        <fullName evidence="14 15">Dihydroxy-acid dehydratase</fullName>
        <shortName evidence="15">DAD</shortName>
        <ecNumber evidence="14 15">4.2.1.9</ecNumber>
    </recommendedName>
</protein>
<accession>A0A1J5IDK0</accession>
<dbReference type="SUPFAM" id="SSF52016">
    <property type="entry name" value="LeuD/IlvD-like"/>
    <property type="match status" value="1"/>
</dbReference>
<comment type="catalytic activity">
    <reaction evidence="11">
        <text>(2R)-2,3-dihydroxy-3-methylbutanoate = 3-methyl-2-oxobutanoate + H2O</text>
        <dbReference type="Rhea" id="RHEA:24809"/>
        <dbReference type="ChEBI" id="CHEBI:11851"/>
        <dbReference type="ChEBI" id="CHEBI:15377"/>
        <dbReference type="ChEBI" id="CHEBI:49072"/>
        <dbReference type="EC" id="4.2.1.9"/>
    </reaction>
    <physiologicalReaction direction="left-to-right" evidence="11">
        <dbReference type="Rhea" id="RHEA:24810"/>
    </physiologicalReaction>
</comment>
<keyword evidence="6 15" id="KW-0460">Magnesium</keyword>
<dbReference type="PANTHER" id="PTHR43661:SF3">
    <property type="entry name" value="D-XYLONATE DEHYDRATASE YAGF-RELATED"/>
    <property type="match status" value="1"/>
</dbReference>
<comment type="similarity">
    <text evidence="2 15">Belongs to the IlvD/Edd family.</text>
</comment>
<evidence type="ECO:0000313" key="18">
    <source>
        <dbReference type="EMBL" id="OIP95188.1"/>
    </source>
</evidence>
<comment type="catalytic activity">
    <reaction evidence="15">
        <text>(2R,3R)-2,3-dihydroxy-3-methylpentanoate = (S)-3-methyl-2-oxopentanoate + H2O</text>
        <dbReference type="Rhea" id="RHEA:27694"/>
        <dbReference type="ChEBI" id="CHEBI:15377"/>
        <dbReference type="ChEBI" id="CHEBI:35146"/>
        <dbReference type="ChEBI" id="CHEBI:49258"/>
        <dbReference type="EC" id="4.2.1.9"/>
    </reaction>
</comment>
<dbReference type="Gene3D" id="3.50.30.80">
    <property type="entry name" value="IlvD/EDD C-terminal domain-like"/>
    <property type="match status" value="1"/>
</dbReference>
<evidence type="ECO:0000256" key="2">
    <source>
        <dbReference type="ARBA" id="ARBA00006486"/>
    </source>
</evidence>
<keyword evidence="7 15" id="KW-0408">Iron</keyword>
<dbReference type="STRING" id="1817892.AUK40_06260"/>
<feature type="domain" description="Dihydroxy-acid/6-phosphogluconate dehydratase N-terminal" evidence="16">
    <location>
        <begin position="33"/>
        <end position="351"/>
    </location>
</feature>
<evidence type="ECO:0000256" key="5">
    <source>
        <dbReference type="ARBA" id="ARBA00022723"/>
    </source>
</evidence>
<dbReference type="UniPathway" id="UPA00049">
    <property type="reaction ID" value="UER00061"/>
</dbReference>
<dbReference type="AlphaFoldDB" id="A0A1J5IDK0"/>
<feature type="binding site" description="via carbamate group" evidence="15">
    <location>
        <position position="123"/>
    </location>
    <ligand>
        <name>Mg(2+)</name>
        <dbReference type="ChEBI" id="CHEBI:18420"/>
    </ligand>
</feature>
<reference evidence="18" key="1">
    <citation type="journal article" date="2016" name="Environ. Microbiol.">
        <title>Genomic resolution of a cold subsurface aquifer community provides metabolic insights for novel microbes adapted to high CO concentrations.</title>
        <authorList>
            <person name="Probst A.J."/>
            <person name="Castelle C.J."/>
            <person name="Singh A."/>
            <person name="Brown C.T."/>
            <person name="Anantharaman K."/>
            <person name="Sharon I."/>
            <person name="Hug L.A."/>
            <person name="Burstein D."/>
            <person name="Emerson J.B."/>
            <person name="Thomas B.C."/>
            <person name="Banfield J.F."/>
        </authorList>
    </citation>
    <scope>NUCLEOTIDE SEQUENCE [LARGE SCALE GENOMIC DNA]</scope>
    <source>
        <strain evidence="18">CG2_30_54_11</strain>
    </source>
</reference>
<evidence type="ECO:0000256" key="9">
    <source>
        <dbReference type="ARBA" id="ARBA00023239"/>
    </source>
</evidence>
<evidence type="ECO:0000256" key="13">
    <source>
        <dbReference type="ARBA" id="ARBA00029437"/>
    </source>
</evidence>
<dbReference type="EMBL" id="MNZT01000114">
    <property type="protein sequence ID" value="OIP95188.1"/>
    <property type="molecule type" value="Genomic_DNA"/>
</dbReference>
<dbReference type="InterPro" id="IPR000581">
    <property type="entry name" value="ILV_EDD_N"/>
</dbReference>
<keyword evidence="8 15" id="KW-0411">Iron-sulfur</keyword>
<keyword evidence="9 15" id="KW-0456">Lyase</keyword>
<comment type="function">
    <text evidence="15">Functions in the biosynthesis of branched-chain amino acids. Catalyzes the dehydration of (2R,3R)-2,3-dihydroxy-3-methylpentanoate (2,3-dihydroxy-3-methylvalerate) into 2-oxo-3-methylpentanoate (2-oxo-3-methylvalerate) and of (2R)-2,3-dihydroxy-3-methylbutanoate (2,3-dihydroxyisovalerate) into 2-oxo-3-methylbutanoate (2-oxoisovalerate), the penultimate precursor to L-isoleucine and L-valine, respectively.</text>
</comment>
<feature type="binding site" evidence="15">
    <location>
        <position position="445"/>
    </location>
    <ligand>
        <name>Mg(2+)</name>
        <dbReference type="ChEBI" id="CHEBI:18420"/>
    </ligand>
</feature>
<dbReference type="InterPro" id="IPR042096">
    <property type="entry name" value="Dihydro-acid_dehy_C"/>
</dbReference>
<feature type="domain" description="Dihydroxy-acid/6-phosphogluconate dehydratase C-terminal" evidence="17">
    <location>
        <begin position="361"/>
        <end position="554"/>
    </location>
</feature>
<dbReference type="Pfam" id="PF00920">
    <property type="entry name" value="ILVD_EDD_N"/>
    <property type="match status" value="1"/>
</dbReference>
<sequence length="557" mass="58963">MRSDSIKQGTKRAPHRSLLRASGLVKEDGDLKKPFIAIANSQVDIIPGHAHLRAYGDLLKQEIRELGGIPWEFSTIGICDGIAMGHEGMNYSLPSRELIADSIETILIAHQADAVICLGNCDKVVPGMLMAMLRVNIPAIYVSGGSMRAGCLEGKSLDLISVFEAVGAHASKKMDESELGAIERSACPGCGSCAGMFTANSMNCLSEALGLALPGNGTALAGSPEREALLRQAAKQIFSLLEQDLKPCDIVTLNSIDNAFVLDMAMGGSSNTVLHTLSIAEEAGIEYDLGRINRIAERTPHLCKVSPSRPDVHMEDLHRAGGISAIVRQLVELGKIDGGQKSVTGQTIGENTASSLVVDHDIIRDLERAYSPQGGLKILYGNLAPEGAVIKTAGIAEGITSFQGQARCFDSEEQAMAAIMQGLISAGDVVVIRYEGPRGGPGMQEMLSPTAALVGQGLGSKCALITDGRFSGGTRGIAIGHISPEAAEGGPIALIENGDPISIDLTAGRLDLEITEEEFVKRRKAWQAKGFTRTISSKWLRRYSGQVSNASRGAVIR</sequence>
<gene>
    <name evidence="15" type="primary">ilvD</name>
    <name evidence="18" type="ORF">AUK40_06260</name>
</gene>
<dbReference type="EC" id="4.2.1.9" evidence="14 15"/>
<feature type="modified residue" description="N6-carboxylysine" evidence="15">
    <location>
        <position position="123"/>
    </location>
</feature>
<comment type="caution">
    <text evidence="18">The sequence shown here is derived from an EMBL/GenBank/DDBJ whole genome shotgun (WGS) entry which is preliminary data.</text>
</comment>
<dbReference type="GO" id="GO:0004160">
    <property type="term" value="F:dihydroxy-acid dehydratase activity"/>
    <property type="evidence" value="ECO:0007669"/>
    <property type="project" value="UniProtKB-UniRule"/>
</dbReference>
<evidence type="ECO:0000256" key="7">
    <source>
        <dbReference type="ARBA" id="ARBA00023004"/>
    </source>
</evidence>
<evidence type="ECO:0000256" key="12">
    <source>
        <dbReference type="ARBA" id="ARBA00029436"/>
    </source>
</evidence>
<name>A0A1J5IDK0_9BACT</name>
<keyword evidence="3 15" id="KW-0028">Amino-acid biosynthesis</keyword>
<comment type="pathway">
    <text evidence="13 15">Amino-acid biosynthesis; L-isoleucine biosynthesis; L-isoleucine from 2-oxobutanoate: step 3/4.</text>
</comment>
<dbReference type="GO" id="GO:0009097">
    <property type="term" value="P:isoleucine biosynthetic process"/>
    <property type="evidence" value="ECO:0007669"/>
    <property type="project" value="UniProtKB-UniRule"/>
</dbReference>
<feature type="active site" description="Proton acceptor" evidence="15">
    <location>
        <position position="471"/>
    </location>
</feature>
<dbReference type="FunFam" id="3.50.30.80:FF:000001">
    <property type="entry name" value="Dihydroxy-acid dehydratase"/>
    <property type="match status" value="1"/>
</dbReference>
<dbReference type="InterPro" id="IPR004404">
    <property type="entry name" value="DihydroxyA_deHydtase"/>
</dbReference>
<proteinExistence type="inferred from homology"/>
<evidence type="ECO:0000256" key="15">
    <source>
        <dbReference type="HAMAP-Rule" id="MF_00012"/>
    </source>
</evidence>
<dbReference type="Proteomes" id="UP000183245">
    <property type="component" value="Unassembled WGS sequence"/>
</dbReference>
<evidence type="ECO:0000256" key="10">
    <source>
        <dbReference type="ARBA" id="ARBA00023304"/>
    </source>
</evidence>
<comment type="cofactor">
    <cofactor evidence="15">
        <name>[2Fe-2S] cluster</name>
        <dbReference type="ChEBI" id="CHEBI:190135"/>
    </cofactor>
    <text evidence="15">Binds 1 [2Fe-2S] cluster per subunit. This cluster acts as a Lewis acid cofactor.</text>
</comment>
<dbReference type="UniPathway" id="UPA00047">
    <property type="reaction ID" value="UER00057"/>
</dbReference>
<comment type="cofactor">
    <cofactor evidence="1 15">
        <name>Mg(2+)</name>
        <dbReference type="ChEBI" id="CHEBI:18420"/>
    </cofactor>
</comment>
<dbReference type="NCBIfam" id="TIGR00110">
    <property type="entry name" value="ilvD"/>
    <property type="match status" value="1"/>
</dbReference>
<evidence type="ECO:0000256" key="11">
    <source>
        <dbReference type="ARBA" id="ARBA00029304"/>
    </source>
</evidence>
<dbReference type="GO" id="GO:0000287">
    <property type="term" value="F:magnesium ion binding"/>
    <property type="evidence" value="ECO:0007669"/>
    <property type="project" value="UniProtKB-UniRule"/>
</dbReference>
<evidence type="ECO:0000256" key="6">
    <source>
        <dbReference type="ARBA" id="ARBA00022842"/>
    </source>
</evidence>
<evidence type="ECO:0000259" key="16">
    <source>
        <dbReference type="Pfam" id="PF00920"/>
    </source>
</evidence>
<dbReference type="PANTHER" id="PTHR43661">
    <property type="entry name" value="D-XYLONATE DEHYDRATASE"/>
    <property type="match status" value="1"/>
</dbReference>
<dbReference type="PROSITE" id="PS00887">
    <property type="entry name" value="ILVD_EDD_2"/>
    <property type="match status" value="1"/>
</dbReference>
<dbReference type="SUPFAM" id="SSF143975">
    <property type="entry name" value="IlvD/EDD N-terminal domain-like"/>
    <property type="match status" value="1"/>
</dbReference>
<evidence type="ECO:0000256" key="14">
    <source>
        <dbReference type="ARBA" id="ARBA00029490"/>
    </source>
</evidence>
<dbReference type="InterPro" id="IPR037237">
    <property type="entry name" value="IlvD/EDD_N"/>
</dbReference>
<dbReference type="GO" id="GO:0005829">
    <property type="term" value="C:cytosol"/>
    <property type="evidence" value="ECO:0007669"/>
    <property type="project" value="TreeGrafter"/>
</dbReference>
<dbReference type="GO" id="GO:0009099">
    <property type="term" value="P:L-valine biosynthetic process"/>
    <property type="evidence" value="ECO:0007669"/>
    <property type="project" value="UniProtKB-UniRule"/>
</dbReference>
<evidence type="ECO:0000256" key="3">
    <source>
        <dbReference type="ARBA" id="ARBA00022605"/>
    </source>
</evidence>
<dbReference type="GO" id="GO:0051537">
    <property type="term" value="F:2 iron, 2 sulfur cluster binding"/>
    <property type="evidence" value="ECO:0007669"/>
    <property type="project" value="UniProtKB-UniRule"/>
</dbReference>
<evidence type="ECO:0000256" key="4">
    <source>
        <dbReference type="ARBA" id="ARBA00022714"/>
    </source>
</evidence>
<dbReference type="InterPro" id="IPR020558">
    <property type="entry name" value="DiOHA_6PGluconate_deHydtase_CS"/>
</dbReference>
<dbReference type="NCBIfam" id="NF002068">
    <property type="entry name" value="PRK00911.1"/>
    <property type="match status" value="1"/>
</dbReference>
<dbReference type="PROSITE" id="PS00886">
    <property type="entry name" value="ILVD_EDD_1"/>
    <property type="match status" value="1"/>
</dbReference>
<comment type="caution">
    <text evidence="15">Lacks conserved residue(s) required for the propagation of feature annotation.</text>
</comment>